<reference evidence="2 3" key="1">
    <citation type="submission" date="2020-08" db="EMBL/GenBank/DDBJ databases">
        <title>Sequencing the genomes of 1000 actinobacteria strains.</title>
        <authorList>
            <person name="Klenk H.-P."/>
        </authorList>
    </citation>
    <scope>NUCLEOTIDE SEQUENCE [LARGE SCALE GENOMIC DNA]</scope>
    <source>
        <strain evidence="2 3">DSM 45582</strain>
    </source>
</reference>
<evidence type="ECO:0000313" key="2">
    <source>
        <dbReference type="EMBL" id="MBB5068883.1"/>
    </source>
</evidence>
<dbReference type="RefSeq" id="WP_184478646.1">
    <property type="nucleotide sequence ID" value="NZ_JACHIV010000001.1"/>
</dbReference>
<feature type="domain" description="Oxidoreductase DRL-like catalytic" evidence="1">
    <location>
        <begin position="157"/>
        <end position="349"/>
    </location>
</feature>
<keyword evidence="3" id="KW-1185">Reference proteome</keyword>
<evidence type="ECO:0000259" key="1">
    <source>
        <dbReference type="Pfam" id="PF21135"/>
    </source>
</evidence>
<dbReference type="Proteomes" id="UP000580474">
    <property type="component" value="Unassembled WGS sequence"/>
</dbReference>
<gene>
    <name evidence="2" type="ORF">BJ969_001971</name>
</gene>
<dbReference type="SUPFAM" id="SSF51735">
    <property type="entry name" value="NAD(P)-binding Rossmann-fold domains"/>
    <property type="match status" value="1"/>
</dbReference>
<dbReference type="AlphaFoldDB" id="A0A840NF39"/>
<organism evidence="2 3">
    <name type="scientific">Saccharopolyspora gloriosae</name>
    <dbReference type="NCBI Taxonomy" id="455344"/>
    <lineage>
        <taxon>Bacteria</taxon>
        <taxon>Bacillati</taxon>
        <taxon>Actinomycetota</taxon>
        <taxon>Actinomycetes</taxon>
        <taxon>Pseudonocardiales</taxon>
        <taxon>Pseudonocardiaceae</taxon>
        <taxon>Saccharopolyspora</taxon>
    </lineage>
</organism>
<protein>
    <submittedName>
        <fullName evidence="2">Putative homoserine dehydrogenase-like protein</fullName>
    </submittedName>
</protein>
<proteinExistence type="predicted"/>
<dbReference type="Pfam" id="PF21135">
    <property type="entry name" value="DRL_cat"/>
    <property type="match status" value="1"/>
</dbReference>
<dbReference type="PANTHER" id="PTHR37850:SF3">
    <property type="entry name" value="BLR7815 PROTEIN"/>
    <property type="match status" value="1"/>
</dbReference>
<evidence type="ECO:0000313" key="3">
    <source>
        <dbReference type="Proteomes" id="UP000580474"/>
    </source>
</evidence>
<sequence>MNVQPRPPGTGGRPVGYALSGAAGGFARTLLAQTLLIPALAPAVLCDVDVPRLHALCLELGYAPERLRTCTDAEQTAAATAAGHIALVADQELLGAGQWDVLVEATGSPAHGYAMARAALTAGRHVAMVSKEVDSVAGLHLARLAADNDVVYAPAEGDQPGNLIRLLDWARLLGMDVVAIGKSSEYDLVFDPATGTVTQLDRTVPAPAIGELLTLGEDVRGTLAARADAVAALPTGATADYCEMAVVANNTGFRPDVERLHYPVARIAELADIYSLREHGGVLHETGAVDVFSALRLPDEASFAGGEFVVLRTNDAETWRILAEKGHVVSEDGRYATVYLPYHLMGVETPATLLAIAAHGRTPDAAPPGRHAVLAGRAQRDLAAGTVLDMGGHHHDVTGVQAVLLRDEDAPADVAPLYLAAHAELGRDVAAGELITLSDLANPDPALVEAWNLGGEWAREVA</sequence>
<comment type="caution">
    <text evidence="2">The sequence shown here is derived from an EMBL/GenBank/DDBJ whole genome shotgun (WGS) entry which is preliminary data.</text>
</comment>
<dbReference type="PANTHER" id="PTHR37850">
    <property type="entry name" value="STRU PROTEIN"/>
    <property type="match status" value="1"/>
</dbReference>
<dbReference type="InterPro" id="IPR036291">
    <property type="entry name" value="NAD(P)-bd_dom_sf"/>
</dbReference>
<accession>A0A840NF39</accession>
<dbReference type="EMBL" id="JACHIV010000001">
    <property type="protein sequence ID" value="MBB5068883.1"/>
    <property type="molecule type" value="Genomic_DNA"/>
</dbReference>
<name>A0A840NF39_9PSEU</name>
<dbReference type="Gene3D" id="3.40.50.720">
    <property type="entry name" value="NAD(P)-binding Rossmann-like Domain"/>
    <property type="match status" value="1"/>
</dbReference>
<dbReference type="InterPro" id="IPR048423">
    <property type="entry name" value="DRL_cat"/>
</dbReference>